<protein>
    <submittedName>
        <fullName evidence="1">Uncharacterized protein</fullName>
    </submittedName>
</protein>
<dbReference type="PANTHER" id="PTHR21446:SF12">
    <property type="entry name" value="POTASSIUM CHANNEL TETRAMERIZATION DOMAIN CONTAINING 1"/>
    <property type="match status" value="1"/>
</dbReference>
<evidence type="ECO:0000313" key="2">
    <source>
        <dbReference type="Proteomes" id="UP000507470"/>
    </source>
</evidence>
<dbReference type="Proteomes" id="UP000507470">
    <property type="component" value="Unassembled WGS sequence"/>
</dbReference>
<accession>A0A6J8BDH4</accession>
<dbReference type="EMBL" id="CACVKT020003131">
    <property type="protein sequence ID" value="CAC5381872.1"/>
    <property type="molecule type" value="Genomic_DNA"/>
</dbReference>
<name>A0A6J8BDH4_MYTCO</name>
<proteinExistence type="predicted"/>
<gene>
    <name evidence="1" type="ORF">MCOR_17733</name>
</gene>
<sequence>MELRNVNIEDFFGEFPSNMMDENASGDFIDTSAISFDLRLDIDLWFHVPSENGEIQNIQDEKPIEQGQGVESRFAEMTDHEIDILIKETENKNTKKATKWAVNVYEDWNNSKIGSGFIIPDLKDLSVQDINSILGKFVVEVRKNMERNILQRHFIFL</sequence>
<dbReference type="AlphaFoldDB" id="A0A6J8BDH4"/>
<keyword evidence="2" id="KW-1185">Reference proteome</keyword>
<reference evidence="1 2" key="1">
    <citation type="submission" date="2020-06" db="EMBL/GenBank/DDBJ databases">
        <authorList>
            <person name="Li R."/>
            <person name="Bekaert M."/>
        </authorList>
    </citation>
    <scope>NUCLEOTIDE SEQUENCE [LARGE SCALE GENOMIC DNA]</scope>
    <source>
        <strain evidence="2">wild</strain>
    </source>
</reference>
<evidence type="ECO:0000313" key="1">
    <source>
        <dbReference type="EMBL" id="CAC5381872.1"/>
    </source>
</evidence>
<dbReference type="OrthoDB" id="10040310at2759"/>
<dbReference type="InterPro" id="IPR052787">
    <property type="entry name" value="MAVS"/>
</dbReference>
<organism evidence="1 2">
    <name type="scientific">Mytilus coruscus</name>
    <name type="common">Sea mussel</name>
    <dbReference type="NCBI Taxonomy" id="42192"/>
    <lineage>
        <taxon>Eukaryota</taxon>
        <taxon>Metazoa</taxon>
        <taxon>Spiralia</taxon>
        <taxon>Lophotrochozoa</taxon>
        <taxon>Mollusca</taxon>
        <taxon>Bivalvia</taxon>
        <taxon>Autobranchia</taxon>
        <taxon>Pteriomorphia</taxon>
        <taxon>Mytilida</taxon>
        <taxon>Mytiloidea</taxon>
        <taxon>Mytilidae</taxon>
        <taxon>Mytilinae</taxon>
        <taxon>Mytilus</taxon>
    </lineage>
</organism>
<dbReference type="PANTHER" id="PTHR21446">
    <property type="entry name" value="DUF3504 DOMAIN-CONTAINING PROTEIN"/>
    <property type="match status" value="1"/>
</dbReference>